<dbReference type="Proteomes" id="UP000294527">
    <property type="component" value="Unassembled WGS sequence"/>
</dbReference>
<sequence>MKVNIKVRDNYKSYCSLIDEEKILLNNKIVLDEKKNSRPDYKEKNTPTYSDVLPNDIIFTIQQKETEEKDFKFILRCVPFCERPFFRYDSTGPSHRNSNLPIPIEEQQVPTPHFHRFVADGKEIAYKTKVLLDEKQSKVLEDISMCVLHFMQEANIKFENFDLISTPGVLPFKMEENIDPLENVQFDIE</sequence>
<name>A0A076ILM9_9BACT</name>
<dbReference type="AlphaFoldDB" id="A0A076ILM9"/>
<reference evidence="1 2" key="1">
    <citation type="journal article" date="2019" name="Nat. Microbiol.">
        <title>Genomic variation and strain-specific functional adaptation in the human gut microbiome during early life.</title>
        <authorList>
            <person name="Vatanen T."/>
            <person name="Plichta D.R."/>
            <person name="Somani J."/>
            <person name="Munch P.C."/>
            <person name="Arthur T.D."/>
            <person name="Hall A.B."/>
            <person name="Rudolf S."/>
            <person name="Oakeley E.J."/>
            <person name="Ke X."/>
            <person name="Young R.A."/>
            <person name="Haiser H.J."/>
            <person name="Kolde R."/>
            <person name="Yassour M."/>
            <person name="Luopajarvi K."/>
            <person name="Siljander H."/>
            <person name="Virtanen S.M."/>
            <person name="Ilonen J."/>
            <person name="Uibo R."/>
            <person name="Tillmann V."/>
            <person name="Mokurov S."/>
            <person name="Dorshakova N."/>
            <person name="Porter J.A."/>
            <person name="McHardy A.C."/>
            <person name="Lahdesmaki H."/>
            <person name="Vlamakis H."/>
            <person name="Huttenhower C."/>
            <person name="Knip M."/>
            <person name="Xavier R.J."/>
        </authorList>
    </citation>
    <scope>NUCLEOTIDE SEQUENCE [LARGE SCALE GENOMIC DNA]</scope>
    <source>
        <strain evidence="1 2">RJX1047</strain>
    </source>
</reference>
<organism evidence="1 2">
    <name type="scientific">Phocaeicola dorei</name>
    <dbReference type="NCBI Taxonomy" id="357276"/>
    <lineage>
        <taxon>Bacteria</taxon>
        <taxon>Pseudomonadati</taxon>
        <taxon>Bacteroidota</taxon>
        <taxon>Bacteroidia</taxon>
        <taxon>Bacteroidales</taxon>
        <taxon>Bacteroidaceae</taxon>
        <taxon>Phocaeicola</taxon>
    </lineage>
</organism>
<dbReference type="EMBL" id="SLTU01000001">
    <property type="protein sequence ID" value="TDA75947.1"/>
    <property type="molecule type" value="Genomic_DNA"/>
</dbReference>
<proteinExistence type="predicted"/>
<dbReference type="KEGG" id="bdo:EL88_08555"/>
<protein>
    <submittedName>
        <fullName evidence="1">Uncharacterized protein</fullName>
    </submittedName>
</protein>
<accession>A0A076ILM9</accession>
<dbReference type="RefSeq" id="WP_038609538.1">
    <property type="nucleotide sequence ID" value="NZ_JBCHDD010000018.1"/>
</dbReference>
<gene>
    <name evidence="1" type="ORF">E1I98_06070</name>
</gene>
<dbReference type="eggNOG" id="ENOG5033AU3">
    <property type="taxonomic scope" value="Bacteria"/>
</dbReference>
<comment type="caution">
    <text evidence="1">The sequence shown here is derived from an EMBL/GenBank/DDBJ whole genome shotgun (WGS) entry which is preliminary data.</text>
</comment>
<evidence type="ECO:0000313" key="1">
    <source>
        <dbReference type="EMBL" id="TDA75947.1"/>
    </source>
</evidence>
<evidence type="ECO:0000313" key="2">
    <source>
        <dbReference type="Proteomes" id="UP000294527"/>
    </source>
</evidence>